<keyword evidence="2" id="KW-0808">Transferase</keyword>
<protein>
    <submittedName>
        <fullName evidence="2">Histidine kinase</fullName>
    </submittedName>
</protein>
<feature type="domain" description="Signal transduction histidine kinase internal region" evidence="1">
    <location>
        <begin position="39"/>
        <end position="114"/>
    </location>
</feature>
<sequence>MTGIAWINGMLGAVIKGSLTWYRDIRVKEELHRKNMETELALVKSQIDPHFLFNTLNNIDILITRDAETASAYLNKLSGIMRFLLYETKAERISLERELDYVQQYIDLQRIRTSNLDYVDFEISGRFCGQLIAPMILLPFIENAFKHTESRKAESNIHINLLLNKHHLVFTCTNTLFVKDDSADIGLGNTLIRKRLELLYPDAHVLIITNEAGLYRVNLELSL</sequence>
<name>A0A1G7NNK5_9SPHI</name>
<proteinExistence type="predicted"/>
<dbReference type="AlphaFoldDB" id="A0A1G7NNK5"/>
<dbReference type="OrthoDB" id="9809908at2"/>
<keyword evidence="2" id="KW-0418">Kinase</keyword>
<dbReference type="Proteomes" id="UP000199072">
    <property type="component" value="Unassembled WGS sequence"/>
</dbReference>
<dbReference type="GO" id="GO:0016020">
    <property type="term" value="C:membrane"/>
    <property type="evidence" value="ECO:0007669"/>
    <property type="project" value="InterPro"/>
</dbReference>
<dbReference type="RefSeq" id="WP_091157595.1">
    <property type="nucleotide sequence ID" value="NZ_FNAI01000028.1"/>
</dbReference>
<organism evidence="2 3">
    <name type="scientific">Mucilaginibacter pineti</name>
    <dbReference type="NCBI Taxonomy" id="1391627"/>
    <lineage>
        <taxon>Bacteria</taxon>
        <taxon>Pseudomonadati</taxon>
        <taxon>Bacteroidota</taxon>
        <taxon>Sphingobacteriia</taxon>
        <taxon>Sphingobacteriales</taxon>
        <taxon>Sphingobacteriaceae</taxon>
        <taxon>Mucilaginibacter</taxon>
    </lineage>
</organism>
<dbReference type="PANTHER" id="PTHR34220">
    <property type="entry name" value="SENSOR HISTIDINE KINASE YPDA"/>
    <property type="match status" value="1"/>
</dbReference>
<evidence type="ECO:0000259" key="1">
    <source>
        <dbReference type="Pfam" id="PF06580"/>
    </source>
</evidence>
<gene>
    <name evidence="2" type="ORF">SAMN05216464_12833</name>
</gene>
<dbReference type="InterPro" id="IPR050640">
    <property type="entry name" value="Bact_2-comp_sensor_kinase"/>
</dbReference>
<dbReference type="InterPro" id="IPR010559">
    <property type="entry name" value="Sig_transdc_His_kin_internal"/>
</dbReference>
<dbReference type="EMBL" id="FNAI01000028">
    <property type="protein sequence ID" value="SDF75572.1"/>
    <property type="molecule type" value="Genomic_DNA"/>
</dbReference>
<evidence type="ECO:0000313" key="3">
    <source>
        <dbReference type="Proteomes" id="UP000199072"/>
    </source>
</evidence>
<dbReference type="GO" id="GO:0000155">
    <property type="term" value="F:phosphorelay sensor kinase activity"/>
    <property type="evidence" value="ECO:0007669"/>
    <property type="project" value="InterPro"/>
</dbReference>
<dbReference type="Pfam" id="PF06580">
    <property type="entry name" value="His_kinase"/>
    <property type="match status" value="1"/>
</dbReference>
<dbReference type="PANTHER" id="PTHR34220:SF7">
    <property type="entry name" value="SENSOR HISTIDINE KINASE YPDA"/>
    <property type="match status" value="1"/>
</dbReference>
<accession>A0A1G7NNK5</accession>
<reference evidence="2 3" key="1">
    <citation type="submission" date="2016-10" db="EMBL/GenBank/DDBJ databases">
        <authorList>
            <person name="de Groot N.N."/>
        </authorList>
    </citation>
    <scope>NUCLEOTIDE SEQUENCE [LARGE SCALE GENOMIC DNA]</scope>
    <source>
        <strain evidence="2 3">47C3B</strain>
    </source>
</reference>
<keyword evidence="3" id="KW-1185">Reference proteome</keyword>
<evidence type="ECO:0000313" key="2">
    <source>
        <dbReference type="EMBL" id="SDF75572.1"/>
    </source>
</evidence>
<dbReference type="STRING" id="1391627.SAMN05216464_12833"/>